<comment type="subunit">
    <text evidence="10">Interacts with TamB to form the translocation and assembly module (TAM).</text>
</comment>
<dbReference type="GO" id="GO:0009279">
    <property type="term" value="C:cell outer membrane"/>
    <property type="evidence" value="ECO:0007669"/>
    <property type="project" value="UniProtKB-SubCell"/>
</dbReference>
<evidence type="ECO:0000256" key="3">
    <source>
        <dbReference type="ARBA" id="ARBA00015419"/>
    </source>
</evidence>
<keyword evidence="8" id="KW-0998">Cell outer membrane</keyword>
<dbReference type="Gene3D" id="3.10.20.310">
    <property type="entry name" value="membrane protein fhac"/>
    <property type="match status" value="3"/>
</dbReference>
<dbReference type="InterPro" id="IPR000184">
    <property type="entry name" value="Bac_surfAg_D15"/>
</dbReference>
<dbReference type="PANTHER" id="PTHR12815">
    <property type="entry name" value="SORTING AND ASSEMBLY MACHINERY SAMM50 PROTEIN FAMILY MEMBER"/>
    <property type="match status" value="1"/>
</dbReference>
<dbReference type="Pfam" id="PF01103">
    <property type="entry name" value="Omp85"/>
    <property type="match status" value="1"/>
</dbReference>
<dbReference type="GO" id="GO:0009306">
    <property type="term" value="P:protein secretion"/>
    <property type="evidence" value="ECO:0007669"/>
    <property type="project" value="TreeGrafter"/>
</dbReference>
<sequence length="584" mass="65685">MIVYVYSSIQLKSMIKKAFLIIASLLVFSHSAHATISLKIKGIDGELKDNVDAYLSSIPKKDYVNTLRFRSRVEQSITEALNALGYYHPKIAYGLFSKHNSDLVVRVTPGDPVRVKVMDVDLKGEAKEDDAFIDLIKRSPLKIGKVLNQGDYDSLKSGIRNLALQRGYFNGDFTLSRLEVIPELNEANVRLHYDSGIRYHFGPLDISGSQIWQDRVESLSPFKTGQPYLVSEIGQYNQNLSNTDWFSSVFVEPDLTKLDDGRDLPVKVSLAPAAKNQLETGLGYSTNIGVRGTLKWKKPWVSGRGHSFNTALALSKPEQTITAGYKIPLEDVQHEYYQTQLGLRHLDKSDTESLESTFSLERHWLSDNGWHKTLYVRHLYENFSQGLQDDGVQFVLPGVSFSRTRTRGGNMPMWGDKQSLRIEYGDPKLLSETQVLRLLGRTSWIRSIGENNRGLFRLDGGANLTHELDKLSPSLRFFAGGDNSIRGYGYESISPTDASGALTGAKYFLTSTLEYQYRLYGNWWGAVFYDIGDAFNETPEWMRGTGVGIRWGSPVGPVSLDFAWGLDAEPKTDFRIHFSLGPEL</sequence>
<evidence type="ECO:0000256" key="8">
    <source>
        <dbReference type="ARBA" id="ARBA00023237"/>
    </source>
</evidence>
<evidence type="ECO:0000259" key="12">
    <source>
        <dbReference type="Pfam" id="PF01103"/>
    </source>
</evidence>
<evidence type="ECO:0000313" key="14">
    <source>
        <dbReference type="EMBL" id="GAD75643.1"/>
    </source>
</evidence>
<dbReference type="PANTHER" id="PTHR12815:SF47">
    <property type="entry name" value="TRANSLOCATION AND ASSEMBLY MODULE SUBUNIT TAMA"/>
    <property type="match status" value="1"/>
</dbReference>
<evidence type="ECO:0000256" key="4">
    <source>
        <dbReference type="ARBA" id="ARBA00022452"/>
    </source>
</evidence>
<dbReference type="InterPro" id="IPR035243">
    <property type="entry name" value="TamA_POTRA_Dom_1"/>
</dbReference>
<keyword evidence="15" id="KW-1185">Reference proteome</keyword>
<reference evidence="14 15" key="1">
    <citation type="submission" date="2013-09" db="EMBL/GenBank/DDBJ databases">
        <title>Whole genome shotgun sequence of Vibrio azureus NBRC 104587.</title>
        <authorList>
            <person name="Isaki S."/>
            <person name="Hosoyama A."/>
            <person name="Numata M."/>
            <person name="Hashimoto M."/>
            <person name="Hosoyama Y."/>
            <person name="Tsuchikane K."/>
            <person name="Noguchi M."/>
            <person name="Hirakata S."/>
            <person name="Ichikawa N."/>
            <person name="Ohji S."/>
            <person name="Yamazoe A."/>
            <person name="Fujita N."/>
        </authorList>
    </citation>
    <scope>NUCLEOTIDE SEQUENCE [LARGE SCALE GENOMIC DNA]</scope>
    <source>
        <strain evidence="14 15">NBRC 104587</strain>
    </source>
</reference>
<gene>
    <name evidence="14" type="ORF">VAZ01S_027_00710</name>
</gene>
<feature type="domain" description="TamA POTRA" evidence="13">
    <location>
        <begin position="37"/>
        <end position="109"/>
    </location>
</feature>
<comment type="similarity">
    <text evidence="2">Belongs to the TamA family.</text>
</comment>
<keyword evidence="5" id="KW-0812">Transmembrane</keyword>
<comment type="subcellular location">
    <subcellularLocation>
        <location evidence="1">Cell outer membrane</location>
    </subcellularLocation>
</comment>
<dbReference type="AlphaFoldDB" id="U3CB88"/>
<dbReference type="EMBL" id="BATL01000027">
    <property type="protein sequence ID" value="GAD75643.1"/>
    <property type="molecule type" value="Genomic_DNA"/>
</dbReference>
<evidence type="ECO:0000256" key="6">
    <source>
        <dbReference type="ARBA" id="ARBA00022729"/>
    </source>
</evidence>
<organism evidence="14 15">
    <name type="scientific">Vibrio azureus NBRC 104587</name>
    <dbReference type="NCBI Taxonomy" id="1219077"/>
    <lineage>
        <taxon>Bacteria</taxon>
        <taxon>Pseudomonadati</taxon>
        <taxon>Pseudomonadota</taxon>
        <taxon>Gammaproteobacteria</taxon>
        <taxon>Vibrionales</taxon>
        <taxon>Vibrionaceae</taxon>
        <taxon>Vibrio</taxon>
    </lineage>
</organism>
<dbReference type="GO" id="GO:0097347">
    <property type="term" value="C:TAM protein secretion complex"/>
    <property type="evidence" value="ECO:0007669"/>
    <property type="project" value="TreeGrafter"/>
</dbReference>
<evidence type="ECO:0000256" key="1">
    <source>
        <dbReference type="ARBA" id="ARBA00004442"/>
    </source>
</evidence>
<evidence type="ECO:0000256" key="5">
    <source>
        <dbReference type="ARBA" id="ARBA00022692"/>
    </source>
</evidence>
<evidence type="ECO:0000256" key="9">
    <source>
        <dbReference type="ARBA" id="ARBA00033063"/>
    </source>
</evidence>
<keyword evidence="7" id="KW-0472">Membrane</keyword>
<dbReference type="FunFam" id="3.10.20.310:FF:000008">
    <property type="entry name" value="Outer membrane protein, OMP85 family"/>
    <property type="match status" value="1"/>
</dbReference>
<protein>
    <recommendedName>
        <fullName evidence="3">Translocation and assembly module subunit TamA</fullName>
    </recommendedName>
    <alternativeName>
        <fullName evidence="9">Autotransporter assembly factor TamA</fullName>
    </alternativeName>
</protein>
<evidence type="ECO:0000256" key="7">
    <source>
        <dbReference type="ARBA" id="ARBA00023136"/>
    </source>
</evidence>
<dbReference type="eggNOG" id="COG0729">
    <property type="taxonomic scope" value="Bacteria"/>
</dbReference>
<name>U3CB88_9VIBR</name>
<dbReference type="InterPro" id="IPR039910">
    <property type="entry name" value="D15-like"/>
</dbReference>
<evidence type="ECO:0000256" key="2">
    <source>
        <dbReference type="ARBA" id="ARBA00010248"/>
    </source>
</evidence>
<evidence type="ECO:0000256" key="10">
    <source>
        <dbReference type="ARBA" id="ARBA00093548"/>
    </source>
</evidence>
<comment type="caution">
    <text evidence="14">The sequence shown here is derived from an EMBL/GenBank/DDBJ whole genome shotgun (WGS) entry which is preliminary data.</text>
</comment>
<dbReference type="Gene3D" id="2.40.160.50">
    <property type="entry name" value="membrane protein fhac: a member of the omp85/tpsb transporter family"/>
    <property type="match status" value="1"/>
</dbReference>
<dbReference type="Pfam" id="PF17243">
    <property type="entry name" value="POTRA_TamA_1"/>
    <property type="match status" value="1"/>
</dbReference>
<dbReference type="Proteomes" id="UP000016567">
    <property type="component" value="Unassembled WGS sequence"/>
</dbReference>
<feature type="signal peptide" evidence="11">
    <location>
        <begin position="1"/>
        <end position="34"/>
    </location>
</feature>
<feature type="domain" description="Bacterial surface antigen (D15)" evidence="12">
    <location>
        <begin position="277"/>
        <end position="581"/>
    </location>
</feature>
<evidence type="ECO:0000313" key="15">
    <source>
        <dbReference type="Proteomes" id="UP000016567"/>
    </source>
</evidence>
<keyword evidence="6 11" id="KW-0732">Signal</keyword>
<keyword evidence="4" id="KW-1134">Transmembrane beta strand</keyword>
<proteinExistence type="inferred from homology"/>
<feature type="chain" id="PRO_5004639280" description="Translocation and assembly module subunit TamA" evidence="11">
    <location>
        <begin position="35"/>
        <end position="584"/>
    </location>
</feature>
<dbReference type="STRING" id="1219077.VAZ01S_027_00710"/>
<accession>U3CB88</accession>
<evidence type="ECO:0000256" key="11">
    <source>
        <dbReference type="SAM" id="SignalP"/>
    </source>
</evidence>
<evidence type="ECO:0000259" key="13">
    <source>
        <dbReference type="Pfam" id="PF17243"/>
    </source>
</evidence>